<dbReference type="InterPro" id="IPR013196">
    <property type="entry name" value="HTH_11"/>
</dbReference>
<evidence type="ECO:0000313" key="2">
    <source>
        <dbReference type="EMBL" id="PMC24007.1"/>
    </source>
</evidence>
<evidence type="ECO:0000259" key="1">
    <source>
        <dbReference type="Pfam" id="PF08279"/>
    </source>
</evidence>
<dbReference type="OrthoDB" id="1163801at2"/>
<dbReference type="AlphaFoldDB" id="A0A2N6QQD2"/>
<reference evidence="2 3" key="1">
    <citation type="submission" date="2017-09" db="EMBL/GenBank/DDBJ databases">
        <title>Bacterial strain isolated from the female urinary microbiota.</title>
        <authorList>
            <person name="Thomas-White K."/>
            <person name="Kumar N."/>
            <person name="Forster S."/>
            <person name="Putonti C."/>
            <person name="Lawley T."/>
            <person name="Wolfe A.J."/>
        </authorList>
    </citation>
    <scope>NUCLEOTIDE SEQUENCE [LARGE SCALE GENOMIC DNA]</scope>
    <source>
        <strain evidence="2 3">UMB0536</strain>
    </source>
</reference>
<dbReference type="InterPro" id="IPR036388">
    <property type="entry name" value="WH-like_DNA-bd_sf"/>
</dbReference>
<gene>
    <name evidence="2" type="ORF">CJ231_06885</name>
</gene>
<protein>
    <submittedName>
        <fullName evidence="2">Helix-turn-helix domain-containing protein</fullName>
    </submittedName>
</protein>
<dbReference type="Pfam" id="PF08279">
    <property type="entry name" value="HTH_11"/>
    <property type="match status" value="1"/>
</dbReference>
<dbReference type="EMBL" id="PNGJ01000005">
    <property type="protein sequence ID" value="PMC24007.1"/>
    <property type="molecule type" value="Genomic_DNA"/>
</dbReference>
<dbReference type="Gene3D" id="1.10.10.10">
    <property type="entry name" value="Winged helix-like DNA-binding domain superfamily/Winged helix DNA-binding domain"/>
    <property type="match status" value="1"/>
</dbReference>
<accession>A0A2N6QQD2</accession>
<dbReference type="InterPro" id="IPR036390">
    <property type="entry name" value="WH_DNA-bd_sf"/>
</dbReference>
<dbReference type="Proteomes" id="UP000235564">
    <property type="component" value="Unassembled WGS sequence"/>
</dbReference>
<dbReference type="RefSeq" id="WP_102697338.1">
    <property type="nucleotide sequence ID" value="NZ_PNGJ01000005.1"/>
</dbReference>
<proteinExistence type="predicted"/>
<name>A0A2N6QQD2_9BACT</name>
<dbReference type="SUPFAM" id="SSF46785">
    <property type="entry name" value="Winged helix' DNA-binding domain"/>
    <property type="match status" value="1"/>
</dbReference>
<sequence>MELRNEIYRLNKLHRLIKNKNTGTPQELAEKLRISKRHLYNVLDDLRMLGARIDYSRSKYTFYYSNHFELKLHLEVEYLDENEKKYISAGSFSFDALFVHGNILFLQK</sequence>
<organism evidence="2 3">
    <name type="scientific">Hoylesella buccalis</name>
    <dbReference type="NCBI Taxonomy" id="28127"/>
    <lineage>
        <taxon>Bacteria</taxon>
        <taxon>Pseudomonadati</taxon>
        <taxon>Bacteroidota</taxon>
        <taxon>Bacteroidia</taxon>
        <taxon>Bacteroidales</taxon>
        <taxon>Prevotellaceae</taxon>
        <taxon>Hoylesella</taxon>
    </lineage>
</organism>
<evidence type="ECO:0000313" key="3">
    <source>
        <dbReference type="Proteomes" id="UP000235564"/>
    </source>
</evidence>
<comment type="caution">
    <text evidence="2">The sequence shown here is derived from an EMBL/GenBank/DDBJ whole genome shotgun (WGS) entry which is preliminary data.</text>
</comment>
<feature type="domain" description="Helix-turn-helix type 11" evidence="1">
    <location>
        <begin position="10"/>
        <end position="59"/>
    </location>
</feature>